<dbReference type="AlphaFoldDB" id="A0A6J4KWN3"/>
<dbReference type="EMBL" id="CADCTW010000086">
    <property type="protein sequence ID" value="CAA9316388.1"/>
    <property type="molecule type" value="Genomic_DNA"/>
</dbReference>
<organism evidence="2">
    <name type="scientific">uncultured Gemmatimonadota bacterium</name>
    <dbReference type="NCBI Taxonomy" id="203437"/>
    <lineage>
        <taxon>Bacteria</taxon>
        <taxon>Pseudomonadati</taxon>
        <taxon>Gemmatimonadota</taxon>
        <taxon>environmental samples</taxon>
    </lineage>
</organism>
<protein>
    <submittedName>
        <fullName evidence="2">Uncharacterized protein</fullName>
    </submittedName>
</protein>
<reference evidence="2" key="1">
    <citation type="submission" date="2020-02" db="EMBL/GenBank/DDBJ databases">
        <authorList>
            <person name="Meier V. D."/>
        </authorList>
    </citation>
    <scope>NUCLEOTIDE SEQUENCE</scope>
    <source>
        <strain evidence="2">AVDCRST_MAG68</strain>
    </source>
</reference>
<sequence>MFHLPPYLKHHLGPVKPTPEDRQRRQHTVLALARSERQTRRHRGTEMASSLCLRVSV</sequence>
<evidence type="ECO:0000256" key="1">
    <source>
        <dbReference type="SAM" id="MobiDB-lite"/>
    </source>
</evidence>
<feature type="region of interest" description="Disordered" evidence="1">
    <location>
        <begin position="1"/>
        <end position="57"/>
    </location>
</feature>
<accession>A0A6J4KWN3</accession>
<proteinExistence type="predicted"/>
<name>A0A6J4KWN3_9BACT</name>
<evidence type="ECO:0000313" key="2">
    <source>
        <dbReference type="EMBL" id="CAA9316388.1"/>
    </source>
</evidence>
<gene>
    <name evidence="2" type="ORF">AVDCRST_MAG68-1584</name>
</gene>